<dbReference type="PANTHER" id="PTHR47495:SF2">
    <property type="entry name" value="ALDEHYDE DEHYDROGENASE"/>
    <property type="match status" value="1"/>
</dbReference>
<evidence type="ECO:0000259" key="1">
    <source>
        <dbReference type="SMART" id="SM01008"/>
    </source>
</evidence>
<dbReference type="EMBL" id="LAZR01000011">
    <property type="protein sequence ID" value="KKO07683.1"/>
    <property type="molecule type" value="Genomic_DNA"/>
</dbReference>
<dbReference type="PIRSF" id="PIRSF036389">
    <property type="entry name" value="IOR_B"/>
    <property type="match status" value="1"/>
</dbReference>
<dbReference type="InterPro" id="IPR046867">
    <property type="entry name" value="AldOxase/xan_DH_MoCoBD2"/>
</dbReference>
<gene>
    <name evidence="2" type="ORF">LCGC14_0050210</name>
</gene>
<evidence type="ECO:0000313" key="2">
    <source>
        <dbReference type="EMBL" id="KKO07683.1"/>
    </source>
</evidence>
<dbReference type="InterPro" id="IPR037165">
    <property type="entry name" value="AldOxase/xan_DH_Mopterin-bd_sf"/>
</dbReference>
<comment type="caution">
    <text evidence="2">The sequence shown here is derived from an EMBL/GenBank/DDBJ whole genome shotgun (WGS) entry which is preliminary data.</text>
</comment>
<dbReference type="SUPFAM" id="SSF56003">
    <property type="entry name" value="Molybdenum cofactor-binding domain"/>
    <property type="match status" value="2"/>
</dbReference>
<organism evidence="2">
    <name type="scientific">marine sediment metagenome</name>
    <dbReference type="NCBI Taxonomy" id="412755"/>
    <lineage>
        <taxon>unclassified sequences</taxon>
        <taxon>metagenomes</taxon>
        <taxon>ecological metagenomes</taxon>
    </lineage>
</organism>
<dbReference type="AlphaFoldDB" id="A0A0F9W5Z0"/>
<feature type="domain" description="Aldehyde oxidase/xanthine dehydrogenase a/b hammerhead" evidence="1">
    <location>
        <begin position="213"/>
        <end position="308"/>
    </location>
</feature>
<reference evidence="2" key="1">
    <citation type="journal article" date="2015" name="Nature">
        <title>Complex archaea that bridge the gap between prokaryotes and eukaryotes.</title>
        <authorList>
            <person name="Spang A."/>
            <person name="Saw J.H."/>
            <person name="Jorgensen S.L."/>
            <person name="Zaremba-Niedzwiedzka K."/>
            <person name="Martijn J."/>
            <person name="Lind A.E."/>
            <person name="van Eijk R."/>
            <person name="Schleper C."/>
            <person name="Guy L."/>
            <person name="Ettema T.J."/>
        </authorList>
    </citation>
    <scope>NUCLEOTIDE SEQUENCE</scope>
</reference>
<dbReference type="GO" id="GO:0016491">
    <property type="term" value="F:oxidoreductase activity"/>
    <property type="evidence" value="ECO:0007669"/>
    <property type="project" value="InterPro"/>
</dbReference>
<dbReference type="Gene3D" id="3.30.365.10">
    <property type="entry name" value="Aldehyde oxidase/xanthine dehydrogenase, molybdopterin binding domain"/>
    <property type="match status" value="4"/>
</dbReference>
<proteinExistence type="predicted"/>
<protein>
    <recommendedName>
        <fullName evidence="1">Aldehyde oxidase/xanthine dehydrogenase a/b hammerhead domain-containing protein</fullName>
    </recommendedName>
</protein>
<dbReference type="Pfam" id="PF20256">
    <property type="entry name" value="MoCoBD_2"/>
    <property type="match status" value="2"/>
</dbReference>
<dbReference type="PROSITE" id="PS51318">
    <property type="entry name" value="TAT"/>
    <property type="match status" value="1"/>
</dbReference>
<dbReference type="InterPro" id="IPR052516">
    <property type="entry name" value="N-heterocyclic_Hydroxylase"/>
</dbReference>
<dbReference type="InterPro" id="IPR006311">
    <property type="entry name" value="TAT_signal"/>
</dbReference>
<dbReference type="PANTHER" id="PTHR47495">
    <property type="entry name" value="ALDEHYDE DEHYDROGENASE"/>
    <property type="match status" value="1"/>
</dbReference>
<dbReference type="Gene3D" id="3.90.1170.50">
    <property type="entry name" value="Aldehyde oxidase/xanthine dehydrogenase, a/b hammerhead"/>
    <property type="match status" value="1"/>
</dbReference>
<dbReference type="SMART" id="SM01008">
    <property type="entry name" value="Ald_Xan_dh_C"/>
    <property type="match status" value="1"/>
</dbReference>
<sequence length="752" mass="82597">MTKINTHIGRRAFIRNTSLASGGLVLGFSFLNSCKPEQAKEMAGTEMPNEWFEINSYLKIGDNGMVTVYTPNPEFGQNIRTSMPMLVAEELDVDWINVVVEQAPYHAEKYGFQLTGGSTGIKARWIPLRMAGATAKQMLIAAAAKTWQVPAEEITTQGGILQHTATKKSAGYGEMASVAATLDVPVEVQLKEVKDFKLISRSHKNVDAKKIITGESMFGMDYQKDGMLIAMIVHPPAFGMTLKSVDDEEVKAMPGIKDVITIKSFKEGFQKHGFDTNAFPELVAIVGNTTWEVMQAKKKLNAEWKPISATTEIVNGFFGKETRNTPAGLESTQGHKAQMEALSAIPGNIVRKDGDPEAAFKKATKILERSYSAPFLAHNSMEPINAFAHVEGNKVKIAAPIQIPSFIIPTLESSLGIPKENIEMEMPRMGGGFGRKGYAHFVVEAALISQKVNAPVKLIYSREDDMTTGIYRPAYHATYRAAFDENNNLTALHIKAGGIPESPLFANRFPAGAIDNYLAEEWSIDSNITVGAFRAPRSNFMAGAEQAFLDEVAEVMGKDAIQFRLDLLKRAKENPVGEDNQYDAERYAGVLELVREKSAWKQKDESKHRGVAAYFCHNSYAAHVLDLKMENGRPVVEKVVCAIDCGVVVNPDAATNMAEGAITDGVGNAFFGELTFKDGVPQKNNFHQYQMIRMKEAPKEIDVHFVQNEIDPTGMGEPPFPPVFGAVANALYKATGQRHYSQPFVKEKAVVG</sequence>
<name>A0A0F9W5Z0_9ZZZZ</name>
<accession>A0A0F9W5Z0</accession>
<dbReference type="Pfam" id="PF02738">
    <property type="entry name" value="MoCoBD_1"/>
    <property type="match status" value="1"/>
</dbReference>
<dbReference type="InterPro" id="IPR012368">
    <property type="entry name" value="OxRdtase_Mopterin-bd_su_IorB"/>
</dbReference>
<dbReference type="InterPro" id="IPR000674">
    <property type="entry name" value="Ald_Oxase/Xan_DH_a/b"/>
</dbReference>
<dbReference type="InterPro" id="IPR008274">
    <property type="entry name" value="AldOxase/xan_DH_MoCoBD1"/>
</dbReference>